<dbReference type="GO" id="GO:0031530">
    <property type="term" value="F:gonadotropin-releasing hormone receptor binding"/>
    <property type="evidence" value="ECO:0007669"/>
    <property type="project" value="TreeGrafter"/>
</dbReference>
<protein>
    <recommendedName>
        <fullName evidence="9">Progonadoliberin</fullName>
    </recommendedName>
    <component>
        <recommendedName>
            <fullName evidence="9">Gonadoliberin</fullName>
        </recommendedName>
        <alternativeName>
            <fullName evidence="9">Gonadotropin-releasing hormone</fullName>
            <shortName evidence="9">GnRH</shortName>
        </alternativeName>
        <alternativeName>
            <fullName evidence="9">Luliberin</fullName>
        </alternativeName>
        <alternativeName>
            <fullName evidence="9">Luteinizing hormone-releasing hormone</fullName>
            <shortName evidence="9">LH-RH</shortName>
        </alternativeName>
    </component>
    <component>
        <recommendedName>
            <fullName evidence="9">GnRH-associated peptide</fullName>
        </recommendedName>
        <alternativeName>
            <fullName evidence="9">GnRH-associated peptide</fullName>
        </alternativeName>
    </component>
</protein>
<reference evidence="11" key="2">
    <citation type="journal article" date="2020" name="Biotechnol. Bioeng.">
        <title>Chromosome-scale scaffolds for the Chinese hamster reference genome assembly to facilitate the study of the CHO epigenome.</title>
        <authorList>
            <person name="Hilliard W."/>
            <person name="MacDonald M."/>
            <person name="Lee K.H."/>
        </authorList>
    </citation>
    <scope>NUCLEOTIDE SEQUENCE [LARGE SCALE GENOMIC DNA]</scope>
    <source>
        <strain evidence="11">17A/GY</strain>
    </source>
</reference>
<comment type="similarity">
    <text evidence="3 9">Belongs to the GnRH family.</text>
</comment>
<dbReference type="RefSeq" id="XP_027246068.1">
    <property type="nucleotide sequence ID" value="XM_027390267.2"/>
</dbReference>
<comment type="function">
    <text evidence="1">Stimulates the secretion of gonadotropins; it stimulates the secretion of both luteinizing and follicle-stimulating hormones.</text>
</comment>
<dbReference type="GeneID" id="100774729"/>
<reference evidence="12" key="3">
    <citation type="submission" date="2025-08" db="UniProtKB">
        <authorList>
            <consortium name="RefSeq"/>
        </authorList>
    </citation>
    <scope>IDENTIFICATION</scope>
    <source>
        <strain evidence="12">17A/GY</strain>
        <tissue evidence="12">Liver</tissue>
    </source>
</reference>
<dbReference type="GO" id="GO:0005615">
    <property type="term" value="C:extracellular space"/>
    <property type="evidence" value="ECO:0007669"/>
    <property type="project" value="TreeGrafter"/>
</dbReference>
<keyword evidence="11" id="KW-1185">Reference proteome</keyword>
<dbReference type="InterPro" id="IPR019792">
    <property type="entry name" value="Gonadoliberin"/>
</dbReference>
<dbReference type="GO" id="GO:0005183">
    <property type="term" value="F:gonadotropin hormone-releasing hormone activity"/>
    <property type="evidence" value="ECO:0007669"/>
    <property type="project" value="InterPro"/>
</dbReference>
<evidence type="ECO:0000256" key="4">
    <source>
        <dbReference type="ARBA" id="ARBA00022525"/>
    </source>
</evidence>
<evidence type="ECO:0000256" key="6">
    <source>
        <dbReference type="ARBA" id="ARBA00022702"/>
    </source>
</evidence>
<organism evidence="11 12">
    <name type="scientific">Cricetulus griseus</name>
    <name type="common">Chinese hamster</name>
    <name type="synonym">Cricetulus barabensis griseus</name>
    <dbReference type="NCBI Taxonomy" id="10029"/>
    <lineage>
        <taxon>Eukaryota</taxon>
        <taxon>Metazoa</taxon>
        <taxon>Chordata</taxon>
        <taxon>Craniata</taxon>
        <taxon>Vertebrata</taxon>
        <taxon>Euteleostomi</taxon>
        <taxon>Mammalia</taxon>
        <taxon>Eutheria</taxon>
        <taxon>Euarchontoglires</taxon>
        <taxon>Glires</taxon>
        <taxon>Rodentia</taxon>
        <taxon>Myomorpha</taxon>
        <taxon>Muroidea</taxon>
        <taxon>Cricetidae</taxon>
        <taxon>Cricetinae</taxon>
        <taxon>Cricetulus</taxon>
    </lineage>
</organism>
<dbReference type="PRINTS" id="PR01541">
    <property type="entry name" value="GONADOLIBRNI"/>
</dbReference>
<comment type="subcellular location">
    <subcellularLocation>
        <location evidence="2 9">Secreted</location>
    </subcellularLocation>
</comment>
<dbReference type="AlphaFoldDB" id="A0A9J7EXX4"/>
<keyword evidence="8" id="KW-0873">Pyrrolidone carboxylic acid</keyword>
<gene>
    <name evidence="12" type="primary">Gnrh1</name>
</gene>
<evidence type="ECO:0000256" key="1">
    <source>
        <dbReference type="ARBA" id="ARBA00004093"/>
    </source>
</evidence>
<evidence type="ECO:0000313" key="12">
    <source>
        <dbReference type="RefSeq" id="XP_027246068.1"/>
    </source>
</evidence>
<accession>A0A9J7EXX4</accession>
<dbReference type="Pfam" id="PF00446">
    <property type="entry name" value="GnRH"/>
    <property type="match status" value="1"/>
</dbReference>
<dbReference type="OrthoDB" id="8716567at2759"/>
<feature type="compositionally biased region" description="Polar residues" evidence="10">
    <location>
        <begin position="48"/>
        <end position="60"/>
    </location>
</feature>
<dbReference type="InterPro" id="IPR004079">
    <property type="entry name" value="Gonadoliberin_I_precursor"/>
</dbReference>
<reference evidence="11" key="1">
    <citation type="journal article" date="2018" name="Biotechnol. Bioeng.">
        <title>A reference genome of the Chinese hamster based on a hybrid assembly strategy.</title>
        <authorList>
            <person name="Rupp O."/>
            <person name="MacDonald M.L."/>
            <person name="Li S."/>
            <person name="Dhiman H."/>
            <person name="Polson S."/>
            <person name="Griep S."/>
            <person name="Heffner K."/>
            <person name="Hernandez I."/>
            <person name="Brinkrolf K."/>
            <person name="Jadhav V."/>
            <person name="Samoudi M."/>
            <person name="Hao H."/>
            <person name="Kingham B."/>
            <person name="Goesmann A."/>
            <person name="Betenbaugh M.J."/>
            <person name="Lewis N.E."/>
            <person name="Borth N."/>
            <person name="Lee K.H."/>
        </authorList>
    </citation>
    <scope>NUCLEOTIDE SEQUENCE [LARGE SCALE GENOMIC DNA]</scope>
    <source>
        <strain evidence="11">17A/GY</strain>
    </source>
</reference>
<dbReference type="Proteomes" id="UP001108280">
    <property type="component" value="Chromosome 1"/>
</dbReference>
<dbReference type="PANTHER" id="PTHR10522">
    <property type="entry name" value="GONADOLIBERIN"/>
    <property type="match status" value="1"/>
</dbReference>
<dbReference type="KEGG" id="cge:100774729"/>
<dbReference type="CTD" id="2796"/>
<evidence type="ECO:0000256" key="3">
    <source>
        <dbReference type="ARBA" id="ARBA00010968"/>
    </source>
</evidence>
<keyword evidence="4" id="KW-0964">Secreted</keyword>
<keyword evidence="5" id="KW-0165">Cleavage on pair of basic residues</keyword>
<evidence type="ECO:0000256" key="9">
    <source>
        <dbReference type="RuleBase" id="RU000635"/>
    </source>
</evidence>
<dbReference type="PANTHER" id="PTHR10522:SF0">
    <property type="entry name" value="PROGONADOLIBERIN-1"/>
    <property type="match status" value="1"/>
</dbReference>
<evidence type="ECO:0000256" key="2">
    <source>
        <dbReference type="ARBA" id="ARBA00004613"/>
    </source>
</evidence>
<evidence type="ECO:0000256" key="5">
    <source>
        <dbReference type="ARBA" id="ARBA00022685"/>
    </source>
</evidence>
<evidence type="ECO:0000256" key="8">
    <source>
        <dbReference type="ARBA" id="ARBA00023283"/>
    </source>
</evidence>
<dbReference type="InterPro" id="IPR002012">
    <property type="entry name" value="GnRH"/>
</dbReference>
<evidence type="ECO:0000256" key="7">
    <source>
        <dbReference type="ARBA" id="ARBA00022815"/>
    </source>
</evidence>
<feature type="region of interest" description="Disordered" evidence="10">
    <location>
        <begin position="24"/>
        <end position="60"/>
    </location>
</feature>
<name>A0A9J7EXX4_CRIGR</name>
<dbReference type="PROSITE" id="PS00473">
    <property type="entry name" value="GNRH"/>
    <property type="match status" value="1"/>
</dbReference>
<keyword evidence="6 9" id="KW-0372">Hormone</keyword>
<keyword evidence="7 9" id="KW-0027">Amidation</keyword>
<proteinExistence type="inferred from homology"/>
<evidence type="ECO:0000256" key="10">
    <source>
        <dbReference type="SAM" id="MobiDB-lite"/>
    </source>
</evidence>
<sequence>MTKMRTRRVTGKVNLIRDELWVSDNQPNKTKNGLHYQKKKKKNPQKMPESSTGVCPQGLRSSRQAGVPVFHCLHEIPTSCMTSSAASGGSVVQILVSLLSTPCSPSVWVCHDGVLMSLRVEMIPKLTAVVVLLSLCLEGCSSQHWSYGLRPGGKRNAEHLSDSFQEMGKEVDQLAEPQHFECTVRWPRSPLRDLRGALESLIEEETRQKKM</sequence>
<evidence type="ECO:0000313" key="11">
    <source>
        <dbReference type="Proteomes" id="UP001108280"/>
    </source>
</evidence>